<reference evidence="2 3" key="1">
    <citation type="journal article" date="2019" name="Genome Biol. Evol.">
        <title>Insights into the evolution of the New World diploid cottons (Gossypium, subgenus Houzingenia) based on genome sequencing.</title>
        <authorList>
            <person name="Grover C.E."/>
            <person name="Arick M.A. 2nd"/>
            <person name="Thrash A."/>
            <person name="Conover J.L."/>
            <person name="Sanders W.S."/>
            <person name="Peterson D.G."/>
            <person name="Frelichowski J.E."/>
            <person name="Scheffler J.A."/>
            <person name="Scheffler B.E."/>
            <person name="Wendel J.F."/>
        </authorList>
    </citation>
    <scope>NUCLEOTIDE SEQUENCE [LARGE SCALE GENOMIC DNA]</scope>
    <source>
        <strain evidence="2">4</strain>
        <tissue evidence="2">Leaf</tissue>
    </source>
</reference>
<dbReference type="Proteomes" id="UP000593574">
    <property type="component" value="Unassembled WGS sequence"/>
</dbReference>
<accession>A0A7J9AWM3</accession>
<gene>
    <name evidence="2" type="ORF">Golax_000791</name>
</gene>
<evidence type="ECO:0000313" key="2">
    <source>
        <dbReference type="EMBL" id="MBA0727839.1"/>
    </source>
</evidence>
<feature type="compositionally biased region" description="Basic and acidic residues" evidence="1">
    <location>
        <begin position="65"/>
        <end position="75"/>
    </location>
</feature>
<evidence type="ECO:0000256" key="1">
    <source>
        <dbReference type="SAM" id="MobiDB-lite"/>
    </source>
</evidence>
<sequence>MDEDDNFYNSSDGLEQQIEYMEIKCYRAKEDKVKMIEELNLTLMSAQTMKVTGRDAPGNRSTSARFDDMATNRAL</sequence>
<proteinExistence type="predicted"/>
<protein>
    <submittedName>
        <fullName evidence="2">Uncharacterized protein</fullName>
    </submittedName>
</protein>
<name>A0A7J9AWM3_9ROSI</name>
<organism evidence="2 3">
    <name type="scientific">Gossypium laxum</name>
    <dbReference type="NCBI Taxonomy" id="34288"/>
    <lineage>
        <taxon>Eukaryota</taxon>
        <taxon>Viridiplantae</taxon>
        <taxon>Streptophyta</taxon>
        <taxon>Embryophyta</taxon>
        <taxon>Tracheophyta</taxon>
        <taxon>Spermatophyta</taxon>
        <taxon>Magnoliopsida</taxon>
        <taxon>eudicotyledons</taxon>
        <taxon>Gunneridae</taxon>
        <taxon>Pentapetalae</taxon>
        <taxon>rosids</taxon>
        <taxon>malvids</taxon>
        <taxon>Malvales</taxon>
        <taxon>Malvaceae</taxon>
        <taxon>Malvoideae</taxon>
        <taxon>Gossypium</taxon>
    </lineage>
</organism>
<feature type="region of interest" description="Disordered" evidence="1">
    <location>
        <begin position="52"/>
        <end position="75"/>
    </location>
</feature>
<dbReference type="EMBL" id="JABEZV010000013">
    <property type="protein sequence ID" value="MBA0727839.1"/>
    <property type="molecule type" value="Genomic_DNA"/>
</dbReference>
<keyword evidence="3" id="KW-1185">Reference proteome</keyword>
<dbReference type="AlphaFoldDB" id="A0A7J9AWM3"/>
<evidence type="ECO:0000313" key="3">
    <source>
        <dbReference type="Proteomes" id="UP000593574"/>
    </source>
</evidence>
<comment type="caution">
    <text evidence="2">The sequence shown here is derived from an EMBL/GenBank/DDBJ whole genome shotgun (WGS) entry which is preliminary data.</text>
</comment>